<dbReference type="SUPFAM" id="SSF52540">
    <property type="entry name" value="P-loop containing nucleoside triphosphate hydrolases"/>
    <property type="match status" value="1"/>
</dbReference>
<dbReference type="PIRSF" id="PIRSF006809">
    <property type="entry name" value="GTP-binding_hflX_prd"/>
    <property type="match status" value="1"/>
</dbReference>
<comment type="similarity">
    <text evidence="5">Belongs to the TRAFAC class OBG-HflX-like GTPase superfamily. HflX GTPase family.</text>
</comment>
<feature type="coiled-coil region" evidence="8">
    <location>
        <begin position="157"/>
        <end position="184"/>
    </location>
</feature>
<feature type="binding site" evidence="6">
    <location>
        <begin position="222"/>
        <end position="226"/>
    </location>
    <ligand>
        <name>GTP</name>
        <dbReference type="ChEBI" id="CHEBI:37565"/>
    </ligand>
</feature>
<name>A0A7J2U402_9CREN</name>
<dbReference type="Gene3D" id="3.40.50.11060">
    <property type="entry name" value="GTPase HflX, N-terminal domain"/>
    <property type="match status" value="1"/>
</dbReference>
<keyword evidence="5" id="KW-0963">Cytoplasm</keyword>
<evidence type="ECO:0000256" key="1">
    <source>
        <dbReference type="ARBA" id="ARBA00022723"/>
    </source>
</evidence>
<evidence type="ECO:0000256" key="5">
    <source>
        <dbReference type="HAMAP-Rule" id="MF_00900"/>
    </source>
</evidence>
<feature type="domain" description="Hflx-type G" evidence="9">
    <location>
        <begin position="191"/>
        <end position="283"/>
    </location>
</feature>
<keyword evidence="3 7" id="KW-0460">Magnesium</keyword>
<dbReference type="InterPro" id="IPR042108">
    <property type="entry name" value="GTPase_HflX_N_sf"/>
</dbReference>
<dbReference type="Gene3D" id="6.10.250.2860">
    <property type="match status" value="1"/>
</dbReference>
<dbReference type="GO" id="GO:0005737">
    <property type="term" value="C:cytoplasm"/>
    <property type="evidence" value="ECO:0007669"/>
    <property type="project" value="UniProtKB-SubCell"/>
</dbReference>
<sequence length="383" mass="44193">MVWGVGIREDIVLIIKKRDVEDIDEIIALTREAGYEPKHIIEVSKNDSNCYLTYGKLLRMKYIIEDSNIRKLCIYDQLKPRQFSCLIRELGVEVLDKVMLILKIFQMHAGSREAILQIELARLLHELPLIREWIRRSKLGELPGFLGGGRYAIDFQYEHIRRRIAKIRDELEELRKRRNTEREKRGYSGWIHVAIIGYTNAGKTTLFNALTNLNKPTGNEMFTTLTPKSYAIDVCRNSFNSKIVLIDTIGFIKDLPIEIIEAFKAVLEEIRNSDILLFVIDASKNLNAIYTEINSVLEVLQSIGFEGKPMIIALNKLDLMNMDDNTSLSNLSYEIYKYLSYRNANIFNIVPISAYLNINLDILKESLCQVAQQLKNSANTYTF</sequence>
<dbReference type="EMBL" id="DSEU01000056">
    <property type="protein sequence ID" value="HEM67528.1"/>
    <property type="molecule type" value="Genomic_DNA"/>
</dbReference>
<dbReference type="PANTHER" id="PTHR10229">
    <property type="entry name" value="GTP-BINDING PROTEIN HFLX"/>
    <property type="match status" value="1"/>
</dbReference>
<dbReference type="InterPro" id="IPR006073">
    <property type="entry name" value="GTP-bd"/>
</dbReference>
<dbReference type="Pfam" id="PF01926">
    <property type="entry name" value="MMR_HSR1"/>
    <property type="match status" value="1"/>
</dbReference>
<evidence type="ECO:0000256" key="3">
    <source>
        <dbReference type="ARBA" id="ARBA00022842"/>
    </source>
</evidence>
<comment type="subunit">
    <text evidence="5">Monomer. Associates with the 50S ribosomal subunit.</text>
</comment>
<evidence type="ECO:0000259" key="9">
    <source>
        <dbReference type="PROSITE" id="PS51705"/>
    </source>
</evidence>
<feature type="binding site" evidence="6">
    <location>
        <begin position="315"/>
        <end position="318"/>
    </location>
    <ligand>
        <name>GTP</name>
        <dbReference type="ChEBI" id="CHEBI:37565"/>
    </ligand>
</feature>
<keyword evidence="4 5" id="KW-0342">GTP-binding</keyword>
<dbReference type="HAMAP" id="MF_00900">
    <property type="entry name" value="GTPase_HflX"/>
    <property type="match status" value="1"/>
</dbReference>
<reference evidence="10" key="1">
    <citation type="journal article" date="2020" name="mSystems">
        <title>Genome- and Community-Level Interaction Insights into Carbon Utilization and Element Cycling Functions of Hydrothermarchaeota in Hydrothermal Sediment.</title>
        <authorList>
            <person name="Zhou Z."/>
            <person name="Liu Y."/>
            <person name="Xu W."/>
            <person name="Pan J."/>
            <person name="Luo Z.H."/>
            <person name="Li M."/>
        </authorList>
    </citation>
    <scope>NUCLEOTIDE SEQUENCE [LARGE SCALE GENOMIC DNA]</scope>
    <source>
        <strain evidence="10">SpSt-125</strain>
    </source>
</reference>
<accession>A0A7J2U402</accession>
<feature type="binding site" evidence="6">
    <location>
        <begin position="353"/>
        <end position="355"/>
    </location>
    <ligand>
        <name>GTP</name>
        <dbReference type="ChEBI" id="CHEBI:37565"/>
    </ligand>
</feature>
<evidence type="ECO:0000256" key="6">
    <source>
        <dbReference type="PIRSR" id="PIRSR006809-1"/>
    </source>
</evidence>
<keyword evidence="8" id="KW-0175">Coiled coil</keyword>
<dbReference type="PRINTS" id="PR00326">
    <property type="entry name" value="GTP1OBG"/>
</dbReference>
<comment type="function">
    <text evidence="5">GTPase that associates with the 50S ribosomal subunit and may have a role during protein synthesis or ribosome biogenesis.</text>
</comment>
<comment type="caution">
    <text evidence="10">The sequence shown here is derived from an EMBL/GenBank/DDBJ whole genome shotgun (WGS) entry which is preliminary data.</text>
</comment>
<dbReference type="NCBIfam" id="TIGR00231">
    <property type="entry name" value="small_GTP"/>
    <property type="match status" value="1"/>
</dbReference>
<organism evidence="10">
    <name type="scientific">Ignisphaera aggregans</name>
    <dbReference type="NCBI Taxonomy" id="334771"/>
    <lineage>
        <taxon>Archaea</taxon>
        <taxon>Thermoproteota</taxon>
        <taxon>Thermoprotei</taxon>
        <taxon>Desulfurococcales</taxon>
        <taxon>Desulfurococcaceae</taxon>
        <taxon>Ignisphaera</taxon>
    </lineage>
</organism>
<dbReference type="PANTHER" id="PTHR10229:SF8">
    <property type="entry name" value="GTPASE HFLX"/>
    <property type="match status" value="1"/>
</dbReference>
<evidence type="ECO:0000256" key="7">
    <source>
        <dbReference type="PIRSR" id="PIRSR006809-2"/>
    </source>
</evidence>
<feature type="binding site" evidence="7">
    <location>
        <position position="224"/>
    </location>
    <ligand>
        <name>Mg(2+)</name>
        <dbReference type="ChEBI" id="CHEBI:18420"/>
    </ligand>
</feature>
<dbReference type="NCBIfam" id="TIGR03156">
    <property type="entry name" value="GTP_HflX"/>
    <property type="match status" value="1"/>
</dbReference>
<comment type="cofactor">
    <cofactor evidence="7">
        <name>Mg(2+)</name>
        <dbReference type="ChEBI" id="CHEBI:18420"/>
    </cofactor>
</comment>
<dbReference type="GO" id="GO:0005525">
    <property type="term" value="F:GTP binding"/>
    <property type="evidence" value="ECO:0007669"/>
    <property type="project" value="UniProtKB-UniRule"/>
</dbReference>
<dbReference type="PROSITE" id="PS51705">
    <property type="entry name" value="G_HFLX"/>
    <property type="match status" value="1"/>
</dbReference>
<dbReference type="GO" id="GO:0046872">
    <property type="term" value="F:metal ion binding"/>
    <property type="evidence" value="ECO:0007669"/>
    <property type="project" value="UniProtKB-KW"/>
</dbReference>
<feature type="binding site" evidence="6">
    <location>
        <begin position="197"/>
        <end position="204"/>
    </location>
    <ligand>
        <name>GTP</name>
        <dbReference type="ChEBI" id="CHEBI:37565"/>
    </ligand>
</feature>
<evidence type="ECO:0000256" key="8">
    <source>
        <dbReference type="SAM" id="Coils"/>
    </source>
</evidence>
<dbReference type="GO" id="GO:0003924">
    <property type="term" value="F:GTPase activity"/>
    <property type="evidence" value="ECO:0007669"/>
    <property type="project" value="UniProtKB-UniRule"/>
</dbReference>
<gene>
    <name evidence="5 10" type="primary">hflX</name>
    <name evidence="10" type="ORF">ENO26_08230</name>
</gene>
<dbReference type="GO" id="GO:0043022">
    <property type="term" value="F:ribosome binding"/>
    <property type="evidence" value="ECO:0007669"/>
    <property type="project" value="TreeGrafter"/>
</dbReference>
<comment type="subcellular location">
    <subcellularLocation>
        <location evidence="5">Cytoplasm</location>
    </subcellularLocation>
    <text evidence="5">May associate with membranes.</text>
</comment>
<keyword evidence="1 7" id="KW-0479">Metal-binding</keyword>
<dbReference type="Pfam" id="PF13167">
    <property type="entry name" value="GTP-bdg_N"/>
    <property type="match status" value="1"/>
</dbReference>
<proteinExistence type="inferred from homology"/>
<keyword evidence="2 5" id="KW-0547">Nucleotide-binding</keyword>
<feature type="binding site" evidence="6">
    <location>
        <begin position="247"/>
        <end position="250"/>
    </location>
    <ligand>
        <name>GTP</name>
        <dbReference type="ChEBI" id="CHEBI:37565"/>
    </ligand>
</feature>
<dbReference type="InterPro" id="IPR025121">
    <property type="entry name" value="GTPase_HflX_N"/>
</dbReference>
<dbReference type="InterPro" id="IPR005225">
    <property type="entry name" value="Small_GTP-bd"/>
</dbReference>
<dbReference type="CDD" id="cd01878">
    <property type="entry name" value="HflX"/>
    <property type="match status" value="1"/>
</dbReference>
<evidence type="ECO:0000313" key="10">
    <source>
        <dbReference type="EMBL" id="HEM67528.1"/>
    </source>
</evidence>
<protein>
    <recommendedName>
        <fullName evidence="5">GTPase HflX</fullName>
    </recommendedName>
    <alternativeName>
        <fullName evidence="5">GTP-binding protein HflX</fullName>
    </alternativeName>
</protein>
<dbReference type="InterPro" id="IPR016496">
    <property type="entry name" value="GTPase_HflX"/>
</dbReference>
<dbReference type="AlphaFoldDB" id="A0A7J2U402"/>
<dbReference type="InterPro" id="IPR032305">
    <property type="entry name" value="GTP-bd_M"/>
</dbReference>
<dbReference type="InterPro" id="IPR030394">
    <property type="entry name" value="G_HFLX_dom"/>
</dbReference>
<evidence type="ECO:0000256" key="4">
    <source>
        <dbReference type="ARBA" id="ARBA00023134"/>
    </source>
</evidence>
<evidence type="ECO:0000256" key="2">
    <source>
        <dbReference type="ARBA" id="ARBA00022741"/>
    </source>
</evidence>
<dbReference type="InterPro" id="IPR027417">
    <property type="entry name" value="P-loop_NTPase"/>
</dbReference>
<feature type="binding site" evidence="7">
    <location>
        <position position="204"/>
    </location>
    <ligand>
        <name>Mg(2+)</name>
        <dbReference type="ChEBI" id="CHEBI:18420"/>
    </ligand>
</feature>
<dbReference type="Gene3D" id="3.40.50.300">
    <property type="entry name" value="P-loop containing nucleotide triphosphate hydrolases"/>
    <property type="match status" value="1"/>
</dbReference>
<dbReference type="Pfam" id="PF16360">
    <property type="entry name" value="GTP-bdg_M"/>
    <property type="match status" value="1"/>
</dbReference>